<sequence>MEVKITNSWLFREYLSAINENLGILATIFIAISRGLVAIKARFLVRDITREQRRFGGFLARALNSCVASERILSENLSLPLLFFSSPPLPSSPLL</sequence>
<keyword evidence="1" id="KW-1133">Transmembrane helix</keyword>
<keyword evidence="1" id="KW-0812">Transmembrane</keyword>
<evidence type="ECO:0000313" key="2">
    <source>
        <dbReference type="EMBL" id="SVE42572.1"/>
    </source>
</evidence>
<feature type="non-terminal residue" evidence="2">
    <location>
        <position position="95"/>
    </location>
</feature>
<proteinExistence type="predicted"/>
<evidence type="ECO:0000256" key="1">
    <source>
        <dbReference type="SAM" id="Phobius"/>
    </source>
</evidence>
<dbReference type="EMBL" id="UINC01216439">
    <property type="protein sequence ID" value="SVE42572.1"/>
    <property type="molecule type" value="Genomic_DNA"/>
</dbReference>
<feature type="transmembrane region" description="Helical" evidence="1">
    <location>
        <begin position="22"/>
        <end position="45"/>
    </location>
</feature>
<reference evidence="2" key="1">
    <citation type="submission" date="2018-05" db="EMBL/GenBank/DDBJ databases">
        <authorList>
            <person name="Lanie J.A."/>
            <person name="Ng W.-L."/>
            <person name="Kazmierczak K.M."/>
            <person name="Andrzejewski T.M."/>
            <person name="Davidsen T.M."/>
            <person name="Wayne K.J."/>
            <person name="Tettelin H."/>
            <person name="Glass J.I."/>
            <person name="Rusch D."/>
            <person name="Podicherti R."/>
            <person name="Tsui H.-C.T."/>
            <person name="Winkler M.E."/>
        </authorList>
    </citation>
    <scope>NUCLEOTIDE SEQUENCE</scope>
</reference>
<dbReference type="AlphaFoldDB" id="A0A383DDL1"/>
<keyword evidence="1" id="KW-0472">Membrane</keyword>
<protein>
    <submittedName>
        <fullName evidence="2">Uncharacterized protein</fullName>
    </submittedName>
</protein>
<name>A0A383DDL1_9ZZZZ</name>
<accession>A0A383DDL1</accession>
<organism evidence="2">
    <name type="scientific">marine metagenome</name>
    <dbReference type="NCBI Taxonomy" id="408172"/>
    <lineage>
        <taxon>unclassified sequences</taxon>
        <taxon>metagenomes</taxon>
        <taxon>ecological metagenomes</taxon>
    </lineage>
</organism>
<gene>
    <name evidence="2" type="ORF">METZ01_LOCUS495426</name>
</gene>